<dbReference type="GO" id="GO:0006508">
    <property type="term" value="P:proteolysis"/>
    <property type="evidence" value="ECO:0007669"/>
    <property type="project" value="InterPro"/>
</dbReference>
<comment type="caution">
    <text evidence="2">The sequence shown here is derived from an EMBL/GenBank/DDBJ whole genome shotgun (WGS) entry which is preliminary data.</text>
</comment>
<organism evidence="2 3">
    <name type="scientific">Paenibacillus monticola</name>
    <dbReference type="NCBI Taxonomy" id="2666075"/>
    <lineage>
        <taxon>Bacteria</taxon>
        <taxon>Bacillati</taxon>
        <taxon>Bacillota</taxon>
        <taxon>Bacilli</taxon>
        <taxon>Bacillales</taxon>
        <taxon>Paenibacillaceae</taxon>
        <taxon>Paenibacillus</taxon>
    </lineage>
</organism>
<sequence>MNALQHKHYRITVGLWLLPLLLMTLITACTKEDSVAGNTENTGKVTAAPTPVISVDTDPESIAVLVNPQLGLPDHYVPADLVYPDVRFIFTEMIEKRMMRQEAASALEQLFAGAEKDGVYLAGVSAYRSASTQTTLFNRYVQRDGEAKAKTYSAVPGYSEHQTGLAIDVSDSAGNCAAEACFAGTKEAKWLAEHAPECGFIIRYPEGKQTITGFTYEPWHIRYVGTELAQEISNKGITLEEYYDAVPVSK</sequence>
<keyword evidence="2" id="KW-0378">Hydrolase</keyword>
<dbReference type="Gene3D" id="3.30.1380.10">
    <property type="match status" value="1"/>
</dbReference>
<dbReference type="AlphaFoldDB" id="A0A7X2H1H1"/>
<accession>A0A7X2H1H1</accession>
<dbReference type="InterPro" id="IPR009045">
    <property type="entry name" value="Zn_M74/Hedgehog-like"/>
</dbReference>
<dbReference type="GO" id="GO:0004180">
    <property type="term" value="F:carboxypeptidase activity"/>
    <property type="evidence" value="ECO:0007669"/>
    <property type="project" value="UniProtKB-KW"/>
</dbReference>
<proteinExistence type="predicted"/>
<protein>
    <submittedName>
        <fullName evidence="2">D-alanyl-D-alanine carboxypeptidase family protein</fullName>
    </submittedName>
</protein>
<dbReference type="EMBL" id="WJXB01000001">
    <property type="protein sequence ID" value="MRN51841.1"/>
    <property type="molecule type" value="Genomic_DNA"/>
</dbReference>
<keyword evidence="2" id="KW-0121">Carboxypeptidase</keyword>
<evidence type="ECO:0000313" key="3">
    <source>
        <dbReference type="Proteomes" id="UP000463051"/>
    </source>
</evidence>
<feature type="domain" description="D-alanyl-D-alanine carboxypeptidase-like core" evidence="1">
    <location>
        <begin position="97"/>
        <end position="225"/>
    </location>
</feature>
<dbReference type="CDD" id="cd14852">
    <property type="entry name" value="LD-carboxypeptidase"/>
    <property type="match status" value="1"/>
</dbReference>
<dbReference type="PANTHER" id="PTHR34385:SF1">
    <property type="entry name" value="PEPTIDOGLYCAN L-ALANYL-D-GLUTAMATE ENDOPEPTIDASE CWLK"/>
    <property type="match status" value="1"/>
</dbReference>
<dbReference type="PROSITE" id="PS51257">
    <property type="entry name" value="PROKAR_LIPOPROTEIN"/>
    <property type="match status" value="1"/>
</dbReference>
<reference evidence="2 3" key="1">
    <citation type="submission" date="2019-11" db="EMBL/GenBank/DDBJ databases">
        <title>Paenibacillus monticola sp. nov., a novel PGPR strain isolated from mountain sample in China.</title>
        <authorList>
            <person name="Zhao Q."/>
            <person name="Li H.-P."/>
            <person name="Zhang J.-L."/>
        </authorList>
    </citation>
    <scope>NUCLEOTIDE SEQUENCE [LARGE SCALE GENOMIC DNA]</scope>
    <source>
        <strain evidence="2 3">LC-T2</strain>
    </source>
</reference>
<gene>
    <name evidence="2" type="ORF">GJB61_02365</name>
</gene>
<dbReference type="InterPro" id="IPR058193">
    <property type="entry name" value="VanY/YodJ_core_dom"/>
</dbReference>
<dbReference type="InterPro" id="IPR003709">
    <property type="entry name" value="VanY-like_core_dom"/>
</dbReference>
<name>A0A7X2H1H1_9BACL</name>
<dbReference type="SUPFAM" id="SSF55166">
    <property type="entry name" value="Hedgehog/DD-peptidase"/>
    <property type="match status" value="1"/>
</dbReference>
<dbReference type="PANTHER" id="PTHR34385">
    <property type="entry name" value="D-ALANYL-D-ALANINE CARBOXYPEPTIDASE"/>
    <property type="match status" value="1"/>
</dbReference>
<keyword evidence="3" id="KW-1185">Reference proteome</keyword>
<dbReference type="Proteomes" id="UP000463051">
    <property type="component" value="Unassembled WGS sequence"/>
</dbReference>
<keyword evidence="2" id="KW-0645">Protease</keyword>
<dbReference type="InterPro" id="IPR052179">
    <property type="entry name" value="DD-CPase-like"/>
</dbReference>
<evidence type="ECO:0000259" key="1">
    <source>
        <dbReference type="Pfam" id="PF02557"/>
    </source>
</evidence>
<evidence type="ECO:0000313" key="2">
    <source>
        <dbReference type="EMBL" id="MRN51841.1"/>
    </source>
</evidence>
<dbReference type="Pfam" id="PF02557">
    <property type="entry name" value="VanY"/>
    <property type="match status" value="1"/>
</dbReference>